<keyword evidence="3" id="KW-1003">Cell membrane</keyword>
<feature type="transmembrane region" description="Helical" evidence="7">
    <location>
        <begin position="34"/>
        <end position="56"/>
    </location>
</feature>
<feature type="transmembrane region" description="Helical" evidence="7">
    <location>
        <begin position="97"/>
        <end position="119"/>
    </location>
</feature>
<dbReference type="InterPro" id="IPR048279">
    <property type="entry name" value="MdtK-like"/>
</dbReference>
<evidence type="ECO:0000256" key="2">
    <source>
        <dbReference type="ARBA" id="ARBA00022448"/>
    </source>
</evidence>
<dbReference type="InterPro" id="IPR002528">
    <property type="entry name" value="MATE_fam"/>
</dbReference>
<evidence type="ECO:0000256" key="6">
    <source>
        <dbReference type="ARBA" id="ARBA00023136"/>
    </source>
</evidence>
<keyword evidence="6 7" id="KW-0472">Membrane</keyword>
<feature type="transmembrane region" description="Helical" evidence="7">
    <location>
        <begin position="62"/>
        <end position="85"/>
    </location>
</feature>
<organism evidence="8 9">
    <name type="scientific">Sediminispirochaeta smaragdinae (strain DSM 11293 / JCM 15392 / SEBR 4228)</name>
    <name type="common">Spirochaeta smaragdinae</name>
    <dbReference type="NCBI Taxonomy" id="573413"/>
    <lineage>
        <taxon>Bacteria</taxon>
        <taxon>Pseudomonadati</taxon>
        <taxon>Spirochaetota</taxon>
        <taxon>Spirochaetia</taxon>
        <taxon>Spirochaetales</taxon>
        <taxon>Spirochaetaceae</taxon>
        <taxon>Sediminispirochaeta</taxon>
    </lineage>
</organism>
<dbReference type="eggNOG" id="COG0534">
    <property type="taxonomic scope" value="Bacteria"/>
</dbReference>
<dbReference type="Proteomes" id="UP000002318">
    <property type="component" value="Chromosome"/>
</dbReference>
<dbReference type="GO" id="GO:0005886">
    <property type="term" value="C:plasma membrane"/>
    <property type="evidence" value="ECO:0007669"/>
    <property type="project" value="UniProtKB-SubCell"/>
</dbReference>
<dbReference type="PANTHER" id="PTHR43549">
    <property type="entry name" value="MULTIDRUG RESISTANCE PROTEIN YPNP-RELATED"/>
    <property type="match status" value="1"/>
</dbReference>
<name>E1RB37_SEDSS</name>
<dbReference type="PIRSF" id="PIRSF006603">
    <property type="entry name" value="DinF"/>
    <property type="match status" value="1"/>
</dbReference>
<comment type="subcellular location">
    <subcellularLocation>
        <location evidence="1">Cell membrane</location>
        <topology evidence="1">Multi-pass membrane protein</topology>
    </subcellularLocation>
</comment>
<evidence type="ECO:0000256" key="1">
    <source>
        <dbReference type="ARBA" id="ARBA00004651"/>
    </source>
</evidence>
<dbReference type="GO" id="GO:0042910">
    <property type="term" value="F:xenobiotic transmembrane transporter activity"/>
    <property type="evidence" value="ECO:0007669"/>
    <property type="project" value="InterPro"/>
</dbReference>
<feature type="transmembrane region" description="Helical" evidence="7">
    <location>
        <begin position="361"/>
        <end position="379"/>
    </location>
</feature>
<evidence type="ECO:0000256" key="5">
    <source>
        <dbReference type="ARBA" id="ARBA00022989"/>
    </source>
</evidence>
<feature type="transmembrane region" description="Helical" evidence="7">
    <location>
        <begin position="320"/>
        <end position="341"/>
    </location>
</feature>
<feature type="transmembrane region" description="Helical" evidence="7">
    <location>
        <begin position="139"/>
        <end position="159"/>
    </location>
</feature>
<gene>
    <name evidence="8" type="ordered locus">Spirs_0416</name>
</gene>
<feature type="transmembrane region" description="Helical" evidence="7">
    <location>
        <begin position="242"/>
        <end position="268"/>
    </location>
</feature>
<dbReference type="AlphaFoldDB" id="E1RB37"/>
<keyword evidence="9" id="KW-1185">Reference proteome</keyword>
<proteinExistence type="predicted"/>
<evidence type="ECO:0000256" key="7">
    <source>
        <dbReference type="SAM" id="Phobius"/>
    </source>
</evidence>
<feature type="transmembrane region" description="Helical" evidence="7">
    <location>
        <begin position="197"/>
        <end position="218"/>
    </location>
</feature>
<dbReference type="OrthoDB" id="9806302at2"/>
<evidence type="ECO:0000256" key="3">
    <source>
        <dbReference type="ARBA" id="ARBA00022475"/>
    </source>
</evidence>
<dbReference type="Pfam" id="PF01554">
    <property type="entry name" value="MatE"/>
    <property type="match status" value="2"/>
</dbReference>
<dbReference type="CDD" id="cd13138">
    <property type="entry name" value="MATE_yoeA_like"/>
    <property type="match status" value="1"/>
</dbReference>
<evidence type="ECO:0000313" key="9">
    <source>
        <dbReference type="Proteomes" id="UP000002318"/>
    </source>
</evidence>
<dbReference type="EMBL" id="CP002116">
    <property type="protein sequence ID" value="ADK79567.1"/>
    <property type="molecule type" value="Genomic_DNA"/>
</dbReference>
<evidence type="ECO:0000256" key="4">
    <source>
        <dbReference type="ARBA" id="ARBA00022692"/>
    </source>
</evidence>
<feature type="transmembrane region" description="Helical" evidence="7">
    <location>
        <begin position="288"/>
        <end position="308"/>
    </location>
</feature>
<keyword evidence="4 7" id="KW-0812">Transmembrane</keyword>
<reference evidence="9" key="1">
    <citation type="journal article" date="2010" name="Stand. Genomic Sci.">
        <title>Complete genome sequence of Spirochaeta smaragdinae type strain (SEBR 4228).</title>
        <authorList>
            <person name="Mavromatis K."/>
            <person name="Yasawong M."/>
            <person name="Chertkov O."/>
            <person name="Lapidus A."/>
            <person name="Lucas S."/>
            <person name="Nolan M."/>
            <person name="Del Rio T.G."/>
            <person name="Tice H."/>
            <person name="Cheng J.F."/>
            <person name="Pitluck S."/>
            <person name="Liolios K."/>
            <person name="Ivanova N."/>
            <person name="Tapia R."/>
            <person name="Han C."/>
            <person name="Bruce D."/>
            <person name="Goodwin L."/>
            <person name="Pati A."/>
            <person name="Chen A."/>
            <person name="Palaniappan K."/>
            <person name="Land M."/>
            <person name="Hauser L."/>
            <person name="Chang Y.J."/>
            <person name="Jeffries C.D."/>
            <person name="Detter J.C."/>
            <person name="Rohde M."/>
            <person name="Brambilla E."/>
            <person name="Spring S."/>
            <person name="Goker M."/>
            <person name="Sikorski J."/>
            <person name="Woyke T."/>
            <person name="Bristow J."/>
            <person name="Eisen J.A."/>
            <person name="Markowitz V."/>
            <person name="Hugenholtz P."/>
            <person name="Klenk H.P."/>
            <person name="Kyrpides N.C."/>
        </authorList>
    </citation>
    <scope>NUCLEOTIDE SEQUENCE [LARGE SCALE GENOMIC DNA]</scope>
    <source>
        <strain evidence="9">DSM 11293 / JCM 15392 / SEBR 4228</strain>
    </source>
</reference>
<feature type="transmembrane region" description="Helical" evidence="7">
    <location>
        <begin position="171"/>
        <end position="191"/>
    </location>
</feature>
<sequence length="452" mass="49860">MAESKIINNYTSGNIWTQLIQFSFPFMLSNALQVLYSLVDMIIVGRFVGSAGLSAVSIASQVFMFMVMLCIGFSNGGQVLIAQYVGSNQKEKLNSIIGTLFSILFIIGIFMMVVGLLFSRSILQLLNTPAESYAMAADYILICSIGVLFSFGYNALSAVLRGMGDSKHPFIFILIASVTNIFLDLLFIGVFKWQAAGAALATIIGQTVSFIFAVIYLYKRKESFGFDFKLRSFRIDAEARRLLVKLGLPFAVQSCAINISMLFVNALVNSLGVYPSATFGVGMKIDDIINKITLGIGFATSTMCAQNIGAKEFGRTKKIVYVTILYQAVCYAFFTLIYLTLARELFSIFTNDVHVLDLSRTYVTAIVWSFPGMILMRASNGIIRGVGNARLGLIFGLMDAFIFRIGCSWFLGSVCGLGLYGYFLGYSIAVYGTGIPGFIYFLSNKWEKYRLM</sequence>
<keyword evidence="5 7" id="KW-1133">Transmembrane helix</keyword>
<dbReference type="GO" id="GO:0015297">
    <property type="term" value="F:antiporter activity"/>
    <property type="evidence" value="ECO:0007669"/>
    <property type="project" value="InterPro"/>
</dbReference>
<dbReference type="KEGG" id="ssm:Spirs_0416"/>
<keyword evidence="2" id="KW-0813">Transport</keyword>
<evidence type="ECO:0000313" key="8">
    <source>
        <dbReference type="EMBL" id="ADK79567.1"/>
    </source>
</evidence>
<feature type="transmembrane region" description="Helical" evidence="7">
    <location>
        <begin position="423"/>
        <end position="442"/>
    </location>
</feature>
<feature type="transmembrane region" description="Helical" evidence="7">
    <location>
        <begin position="391"/>
        <end position="411"/>
    </location>
</feature>
<dbReference type="PANTHER" id="PTHR43549:SF3">
    <property type="entry name" value="MULTIDRUG RESISTANCE PROTEIN YPNP-RELATED"/>
    <property type="match status" value="1"/>
</dbReference>
<dbReference type="HOGENOM" id="CLU_012893_5_0_12"/>
<protein>
    <submittedName>
        <fullName evidence="8">MATE efflux family protein</fullName>
    </submittedName>
</protein>
<dbReference type="NCBIfam" id="TIGR00797">
    <property type="entry name" value="matE"/>
    <property type="match status" value="1"/>
</dbReference>
<dbReference type="RefSeq" id="WP_013253031.1">
    <property type="nucleotide sequence ID" value="NC_014364.1"/>
</dbReference>
<accession>E1RB37</accession>
<dbReference type="InterPro" id="IPR052031">
    <property type="entry name" value="Membrane_Transporter-Flippase"/>
</dbReference>